<evidence type="ECO:0000259" key="1">
    <source>
        <dbReference type="Pfam" id="PF25183"/>
    </source>
</evidence>
<comment type="caution">
    <text evidence="2">The sequence shown here is derived from an EMBL/GenBank/DDBJ whole genome shotgun (WGS) entry which is preliminary data.</text>
</comment>
<proteinExistence type="predicted"/>
<dbReference type="InterPro" id="IPR013783">
    <property type="entry name" value="Ig-like_fold"/>
</dbReference>
<dbReference type="InterPro" id="IPR008969">
    <property type="entry name" value="CarboxyPept-like_regulatory"/>
</dbReference>
<reference evidence="3" key="2">
    <citation type="submission" date="2019-02" db="EMBL/GenBank/DDBJ databases">
        <title>Granulicella sibirica sp. nov., a psychrotolerant acidobacterium isolated from an organic soil layer in forested tundra, West Siberia.</title>
        <authorList>
            <person name="Oshkin I.Y."/>
            <person name="Kulichevskaya I.S."/>
            <person name="Rijpstra W.I.C."/>
            <person name="Sinninghe Damste J.S."/>
            <person name="Rakitin A.L."/>
            <person name="Ravin N.V."/>
            <person name="Dedysh S.N."/>
        </authorList>
    </citation>
    <scope>NUCLEOTIDE SEQUENCE [LARGE SCALE GENOMIC DNA]</scope>
    <source>
        <strain evidence="3">AF10</strain>
    </source>
</reference>
<reference evidence="2 3" key="1">
    <citation type="submission" date="2018-11" db="EMBL/GenBank/DDBJ databases">
        <authorList>
            <person name="Mardanov A.V."/>
            <person name="Ravin N.V."/>
            <person name="Dedysh S.N."/>
        </authorList>
    </citation>
    <scope>NUCLEOTIDE SEQUENCE [LARGE SCALE GENOMIC DNA]</scope>
    <source>
        <strain evidence="2 3">AF10</strain>
    </source>
</reference>
<dbReference type="EMBL" id="RDSM01000001">
    <property type="protein sequence ID" value="RXH58955.1"/>
    <property type="molecule type" value="Genomic_DNA"/>
</dbReference>
<organism evidence="2 3">
    <name type="scientific">Granulicella sibirica</name>
    <dbReference type="NCBI Taxonomy" id="2479048"/>
    <lineage>
        <taxon>Bacteria</taxon>
        <taxon>Pseudomonadati</taxon>
        <taxon>Acidobacteriota</taxon>
        <taxon>Terriglobia</taxon>
        <taxon>Terriglobales</taxon>
        <taxon>Acidobacteriaceae</taxon>
        <taxon>Granulicella</taxon>
    </lineage>
</organism>
<evidence type="ECO:0000313" key="2">
    <source>
        <dbReference type="EMBL" id="RXH58955.1"/>
    </source>
</evidence>
<protein>
    <submittedName>
        <fullName evidence="2">Oar protein</fullName>
    </submittedName>
</protein>
<sequence>MVSQTSNTSVSSICSIFRQSTGYLSTLFFRTTHGRITHAPDLLLESAIKLSKTVFLLPLLCPLQLFAQIGPFITGTVQDSSGAVIRGAVVRLLSQKGRPIAQQVTDGGGGFRFSSATTGSYVLDVTESGFREARVLTSVSAGESAPTLIVMAVKGEDDSISVDGSALPAQVDTAIEANQNANSVDRSALDRLPVFDNDYVTTLSRFLDPDSIGTNGVTLVVNGVEANGPGVTPSAVASVKINHDPYSVLFSRPGRARLELETEGGTPQFHGSATFLYRDSLFDAQPAFAAVKPAEQRTYYEGSLTGPLSRDKKTTFLVSFERDNDNLQSIVDAALPTGEIHENVPSPIHHYILSERVFHDYGQANHFWIGYSYEHGTDANVGVGGTVLPEAGTDTVGFEHEINVQDTYVASPKLVNLVHFLVGHNDSRIRSTTDAAQIAVSGSFTGGGAQADTFRTESHFDGVDIVTYSSGKQVIKFGIDVPDISRRGNDDFTNQLGTYSFDSLQSYQASQPFQYIVQTGSGHVAFVEKVVSGLFADDVRVSPKLSISAGVRYYFQNYFHDVPHNVAPRLSLAYAPFRKGSTVVRGGAGFFFDRTGPSPIADLVHYNGANLLRLILIDPTYPATPIEVSAVPTSLVTLDPRARIPYTLQYGLGVEQQVTAKSTAAINYIGARGIDLFRSINTNAPQTPGFSANPNRSLGQVREIQSKGYLKSNSLEFTFRGSPTPYFTGQVQYVLAKTYNNTGGIRYFPADSYDPNADWSRSDNDRRHKLNLLGTVHARRWFDLGTALSVNSGMPTNVTTGDDNNSDGVINDRPAGIPRNSLHGPDYLDLDLDLSREFAVTKDTKGPTFTLSLNSFNTLNHQNDVTYVGIVSSPFFDKAVAAQPSRRLQLNLQIKF</sequence>
<dbReference type="SUPFAM" id="SSF56935">
    <property type="entry name" value="Porins"/>
    <property type="match status" value="1"/>
</dbReference>
<dbReference type="AlphaFoldDB" id="A0A4Q0T5D0"/>
<dbReference type="Pfam" id="PF13620">
    <property type="entry name" value="CarboxypepD_reg"/>
    <property type="match status" value="1"/>
</dbReference>
<dbReference type="SUPFAM" id="SSF49464">
    <property type="entry name" value="Carboxypeptidase regulatory domain-like"/>
    <property type="match status" value="1"/>
</dbReference>
<keyword evidence="3" id="KW-1185">Reference proteome</keyword>
<gene>
    <name evidence="2" type="ORF">GRAN_2265</name>
</gene>
<evidence type="ECO:0000313" key="3">
    <source>
        <dbReference type="Proteomes" id="UP000289437"/>
    </source>
</evidence>
<feature type="domain" description="TonB-dependent transporter Oar-like beta-barrel" evidence="1">
    <location>
        <begin position="560"/>
        <end position="814"/>
    </location>
</feature>
<name>A0A4Q0T5D0_9BACT</name>
<accession>A0A4Q0T5D0</accession>
<dbReference type="InterPro" id="IPR057601">
    <property type="entry name" value="Oar-like_b-barrel"/>
</dbReference>
<dbReference type="Proteomes" id="UP000289437">
    <property type="component" value="Unassembled WGS sequence"/>
</dbReference>
<dbReference type="Gene3D" id="2.60.40.10">
    <property type="entry name" value="Immunoglobulins"/>
    <property type="match status" value="1"/>
</dbReference>
<dbReference type="Pfam" id="PF25183">
    <property type="entry name" value="OMP_b-brl_4"/>
    <property type="match status" value="1"/>
</dbReference>